<dbReference type="InterPro" id="IPR001451">
    <property type="entry name" value="Hexapep"/>
</dbReference>
<evidence type="ECO:0000256" key="1">
    <source>
        <dbReference type="ARBA" id="ARBA00022679"/>
    </source>
</evidence>
<name>A0A1M5F302_LOKAT</name>
<protein>
    <submittedName>
        <fullName evidence="4">Acetyltransferase (Isoleucine patch superfamily)</fullName>
    </submittedName>
</protein>
<dbReference type="RefSeq" id="WP_072858790.1">
    <property type="nucleotide sequence ID" value="NZ_FQUE01000017.1"/>
</dbReference>
<dbReference type="Pfam" id="PF00132">
    <property type="entry name" value="Hexapep"/>
    <property type="match status" value="1"/>
</dbReference>
<dbReference type="SUPFAM" id="SSF52540">
    <property type="entry name" value="P-loop containing nucleoside triphosphate hydrolases"/>
    <property type="match status" value="1"/>
</dbReference>
<dbReference type="CDD" id="cd04647">
    <property type="entry name" value="LbH_MAT_like"/>
    <property type="match status" value="1"/>
</dbReference>
<dbReference type="Gene3D" id="3.40.50.300">
    <property type="entry name" value="P-loop containing nucleotide triphosphate hydrolases"/>
    <property type="match status" value="1"/>
</dbReference>
<dbReference type="InterPro" id="IPR018357">
    <property type="entry name" value="Hexapep_transf_CS"/>
</dbReference>
<dbReference type="EMBL" id="FQUE01000017">
    <property type="protein sequence ID" value="SHF85970.1"/>
    <property type="molecule type" value="Genomic_DNA"/>
</dbReference>
<dbReference type="InterPro" id="IPR011004">
    <property type="entry name" value="Trimer_LpxA-like_sf"/>
</dbReference>
<dbReference type="SUPFAM" id="SSF51161">
    <property type="entry name" value="Trimeric LpxA-like enzymes"/>
    <property type="match status" value="1"/>
</dbReference>
<dbReference type="PANTHER" id="PTHR23416">
    <property type="entry name" value="SIALIC ACID SYNTHASE-RELATED"/>
    <property type="match status" value="1"/>
</dbReference>
<sequence length="465" mass="52627">MKIRDTQTARNRLKQKVSVFLYGLFEGVEKTATTHRMAYLKTRFQSIGTFVRIDPTVRIEGPKGLSIANNVHIGRDCHLRADGGLWIGENTHISRNVTIYSSDHRFRDAEALPYDNSRAWKPVAIHANVWIGINVCILPGVTIGEGAIIAMGSVIAKDVPPFAIVGPQPFRMLGERDSEHYREIQAERHFGGQDGRLLPLSTVSGYRPSGRSAPPDICFVASTGRSGSTTISDVLSADATIVARHEPRLQLVKLSTDYLHGEISESEITERLGEMILDRSHFDACKTYLESDQKYFNLIGPLCRILPEAKFIWLVRSGIDVVASGMGRSWFADPSHKNWDVVHWYFHTYRPRGDLAGAMSPEEWQAAGPFERNCWYWDFVNRRIRADLADLPKTRKMFMRLEDMSDRLSDLQTFLGTGHSALKSKESNTALHAKHHVAHWTEQERAIFSRRCGPLMAELYPEAHW</sequence>
<proteinExistence type="predicted"/>
<organism evidence="4 5">
    <name type="scientific">Loktanella atrilutea</name>
    <dbReference type="NCBI Taxonomy" id="366533"/>
    <lineage>
        <taxon>Bacteria</taxon>
        <taxon>Pseudomonadati</taxon>
        <taxon>Pseudomonadota</taxon>
        <taxon>Alphaproteobacteria</taxon>
        <taxon>Rhodobacterales</taxon>
        <taxon>Roseobacteraceae</taxon>
        <taxon>Loktanella</taxon>
    </lineage>
</organism>
<evidence type="ECO:0000313" key="4">
    <source>
        <dbReference type="EMBL" id="SHF85970.1"/>
    </source>
</evidence>
<evidence type="ECO:0000256" key="2">
    <source>
        <dbReference type="ARBA" id="ARBA00022737"/>
    </source>
</evidence>
<dbReference type="InterPro" id="IPR051159">
    <property type="entry name" value="Hexapeptide_acetyltransf"/>
</dbReference>
<dbReference type="AlphaFoldDB" id="A0A1M5F302"/>
<evidence type="ECO:0000313" key="5">
    <source>
        <dbReference type="Proteomes" id="UP000183987"/>
    </source>
</evidence>
<keyword evidence="2" id="KW-0677">Repeat</keyword>
<evidence type="ECO:0000256" key="3">
    <source>
        <dbReference type="ARBA" id="ARBA00023315"/>
    </source>
</evidence>
<gene>
    <name evidence="4" type="ORF">SAMN05444339_1173</name>
</gene>
<dbReference type="InterPro" id="IPR027417">
    <property type="entry name" value="P-loop_NTPase"/>
</dbReference>
<keyword evidence="5" id="KW-1185">Reference proteome</keyword>
<accession>A0A1M5F302</accession>
<dbReference type="STRING" id="366533.SAMN05444339_1173"/>
<dbReference type="Gene3D" id="2.160.10.10">
    <property type="entry name" value="Hexapeptide repeat proteins"/>
    <property type="match status" value="1"/>
</dbReference>
<keyword evidence="1 4" id="KW-0808">Transferase</keyword>
<keyword evidence="3" id="KW-0012">Acyltransferase</keyword>
<reference evidence="5" key="1">
    <citation type="submission" date="2016-11" db="EMBL/GenBank/DDBJ databases">
        <authorList>
            <person name="Varghese N."/>
            <person name="Submissions S."/>
        </authorList>
    </citation>
    <scope>NUCLEOTIDE SEQUENCE [LARGE SCALE GENOMIC DNA]</scope>
    <source>
        <strain evidence="5">DSM 29326</strain>
    </source>
</reference>
<dbReference type="GO" id="GO:0016746">
    <property type="term" value="F:acyltransferase activity"/>
    <property type="evidence" value="ECO:0007669"/>
    <property type="project" value="UniProtKB-KW"/>
</dbReference>
<dbReference type="PROSITE" id="PS00101">
    <property type="entry name" value="HEXAPEP_TRANSFERASES"/>
    <property type="match status" value="1"/>
</dbReference>
<dbReference type="Proteomes" id="UP000183987">
    <property type="component" value="Unassembled WGS sequence"/>
</dbReference>